<organism evidence="1 2">
    <name type="scientific">Amycolatopsis lexingtonensis</name>
    <dbReference type="NCBI Taxonomy" id="218822"/>
    <lineage>
        <taxon>Bacteria</taxon>
        <taxon>Bacillati</taxon>
        <taxon>Actinomycetota</taxon>
        <taxon>Actinomycetes</taxon>
        <taxon>Pseudonocardiales</taxon>
        <taxon>Pseudonocardiaceae</taxon>
        <taxon>Amycolatopsis</taxon>
    </lineage>
</organism>
<keyword evidence="2" id="KW-1185">Reference proteome</keyword>
<dbReference type="InterPro" id="IPR029063">
    <property type="entry name" value="SAM-dependent_MTases_sf"/>
</dbReference>
<dbReference type="Proteomes" id="UP000631670">
    <property type="component" value="Unassembled WGS sequence"/>
</dbReference>
<dbReference type="InterPro" id="IPR006764">
    <property type="entry name" value="SAM_dep_MeTrfase_SAV2177_type"/>
</dbReference>
<name>A0ABR9HZH4_9PSEU</name>
<proteinExistence type="predicted"/>
<evidence type="ECO:0000313" key="1">
    <source>
        <dbReference type="EMBL" id="MBE1496326.1"/>
    </source>
</evidence>
<comment type="caution">
    <text evidence="1">The sequence shown here is derived from an EMBL/GenBank/DDBJ whole genome shotgun (WGS) entry which is preliminary data.</text>
</comment>
<dbReference type="Gene3D" id="3.40.50.150">
    <property type="entry name" value="Vaccinia Virus protein VP39"/>
    <property type="match status" value="1"/>
</dbReference>
<evidence type="ECO:0000313" key="2">
    <source>
        <dbReference type="Proteomes" id="UP000631670"/>
    </source>
</evidence>
<gene>
    <name evidence="1" type="ORF">H4696_003426</name>
</gene>
<accession>A0ABR9HZH4</accession>
<dbReference type="SUPFAM" id="SSF53335">
    <property type="entry name" value="S-adenosyl-L-methionine-dependent methyltransferases"/>
    <property type="match status" value="1"/>
</dbReference>
<dbReference type="RefSeq" id="WP_086863714.1">
    <property type="nucleotide sequence ID" value="NZ_JADBEG010000001.1"/>
</dbReference>
<sequence>MPRWWIPAGADPTRVNLAYLYDAFREARSNDPGDDRTYPSGKVAHENERDAARDLSARVPHVGFVFRSEQAFLDRVTTYLVKYQDVGTVIVAGAGLPHLDPRNDLHRHIRTCEANYRKPHRASVVYAERDPLVLAALRTIADDDADMHVVAADPWDPAAMWNALHAHNERSGILARDHQPVALLLAGLMSFHGGTRTDVAEAVQEHLAQLPAGSFLAMTHLYLPEHPDMTAPGRTFERALRTFGPGTGSLATHAEIEAMLAGTHLLPPGIVPAFNWYPEGPPDPPVCGHFNAAVLAQKPLPDAKLPGPPWRPREPP</sequence>
<dbReference type="Pfam" id="PF04672">
    <property type="entry name" value="Methyltransf_19"/>
    <property type="match status" value="1"/>
</dbReference>
<dbReference type="EMBL" id="JADBEG010000001">
    <property type="protein sequence ID" value="MBE1496326.1"/>
    <property type="molecule type" value="Genomic_DNA"/>
</dbReference>
<protein>
    <recommendedName>
        <fullName evidence="3">SAM-dependent methyltransferase</fullName>
    </recommendedName>
</protein>
<evidence type="ECO:0008006" key="3">
    <source>
        <dbReference type="Google" id="ProtNLM"/>
    </source>
</evidence>
<reference evidence="1 2" key="1">
    <citation type="submission" date="2020-10" db="EMBL/GenBank/DDBJ databases">
        <title>Sequencing the genomes of 1000 actinobacteria strains.</title>
        <authorList>
            <person name="Klenk H.-P."/>
        </authorList>
    </citation>
    <scope>NUCLEOTIDE SEQUENCE [LARGE SCALE GENOMIC DNA]</scope>
    <source>
        <strain evidence="1 2">DSM 44653</strain>
    </source>
</reference>